<dbReference type="Proteomes" id="UP000320811">
    <property type="component" value="Unassembled WGS sequence"/>
</dbReference>
<comment type="caution">
    <text evidence="1">The sequence shown here is derived from an EMBL/GenBank/DDBJ whole genome shotgun (WGS) entry which is preliminary data.</text>
</comment>
<accession>A0A561PM52</accession>
<reference evidence="1 2" key="1">
    <citation type="submission" date="2019-06" db="EMBL/GenBank/DDBJ databases">
        <title>Sorghum-associated microbial communities from plants grown in Nebraska, USA.</title>
        <authorList>
            <person name="Schachtman D."/>
        </authorList>
    </citation>
    <scope>NUCLEOTIDE SEQUENCE [LARGE SCALE GENOMIC DNA]</scope>
    <source>
        <strain evidence="1 2">1209</strain>
    </source>
</reference>
<keyword evidence="2" id="KW-1185">Reference proteome</keyword>
<dbReference type="AlphaFoldDB" id="A0A561PM52"/>
<evidence type="ECO:0000313" key="2">
    <source>
        <dbReference type="Proteomes" id="UP000320811"/>
    </source>
</evidence>
<proteinExistence type="predicted"/>
<gene>
    <name evidence="1" type="ORF">FHW36_106411</name>
</gene>
<dbReference type="EMBL" id="VIWO01000006">
    <property type="protein sequence ID" value="TWF39181.1"/>
    <property type="molecule type" value="Genomic_DNA"/>
</dbReference>
<evidence type="ECO:0000313" key="1">
    <source>
        <dbReference type="EMBL" id="TWF39181.1"/>
    </source>
</evidence>
<protein>
    <submittedName>
        <fullName evidence="1">Uncharacterized protein</fullName>
    </submittedName>
</protein>
<name>A0A561PM52_9BACT</name>
<sequence length="605" mass="62923">MLIGGVSLIATQVHAQLKVGKNPTSIQKSAILELESDKQGLLLPRVADTTLMTALNPPDGMIIYWTATGVEGFYVRHNYKWERMATKASSWDLLGNFITDATTQFVGSTNNVPFVLRGNNKEGLRIDDGNVIVKNDLTLSGITAGANTLMDAVIVDPTGKIYKRTLTAAAFSNFMINGKAELDQKINTDNAAGDYKFTTTTTGTTTTHQLSIATQTGGTTGPAVGLLTRDDWNTFNTAAKKALQVANFIDAADAKGLTIGTDGTLANNPTIALNAATEFTPGGVNIGAQTFGGAKTFAGKITGKNGLDVTAGGANITGVTNITGATNITGLTTITGNTEAGGNLHVTGTSTLDNKLTITTGGADVTGNTGITGDLHVTGKSALDNTVTLGSTAAGTTSDHKVLLLNASKEIITRDLPESAFTDVTFASDHTGTDLKVVKDATTNKVTVSIPQADPSVAGGLVSNVSQSFAGDKRYADNVSVQKYVKIGDTTALANSTLQVAGSVSMAIKEIASGPYTVDATDYTVVVKSGSAVTVNLPTAAGSKGRIYTIKKAAFDATNNLTNTVTVKAQAGQFIEDGNSIDIYNDWTFITVQSNGTDTWYIIKK</sequence>
<organism evidence="1 2">
    <name type="scientific">Chitinophaga polysaccharea</name>
    <dbReference type="NCBI Taxonomy" id="1293035"/>
    <lineage>
        <taxon>Bacteria</taxon>
        <taxon>Pseudomonadati</taxon>
        <taxon>Bacteroidota</taxon>
        <taxon>Chitinophagia</taxon>
        <taxon>Chitinophagales</taxon>
        <taxon>Chitinophagaceae</taxon>
        <taxon>Chitinophaga</taxon>
    </lineage>
</organism>